<dbReference type="AlphaFoldDB" id="A0A517TBN2"/>
<evidence type="ECO:0000259" key="2">
    <source>
        <dbReference type="Pfam" id="PF07596"/>
    </source>
</evidence>
<dbReference type="NCBIfam" id="TIGR02532">
    <property type="entry name" value="IV_pilin_GFxxxE"/>
    <property type="match status" value="1"/>
</dbReference>
<dbReference type="InterPro" id="IPR012902">
    <property type="entry name" value="N_methyl_site"/>
</dbReference>
<dbReference type="InterPro" id="IPR045584">
    <property type="entry name" value="Pilin-like"/>
</dbReference>
<reference evidence="3 4" key="1">
    <citation type="submission" date="2019-02" db="EMBL/GenBank/DDBJ databases">
        <title>Deep-cultivation of Planctomycetes and their phenomic and genomic characterization uncovers novel biology.</title>
        <authorList>
            <person name="Wiegand S."/>
            <person name="Jogler M."/>
            <person name="Boedeker C."/>
            <person name="Pinto D."/>
            <person name="Vollmers J."/>
            <person name="Rivas-Marin E."/>
            <person name="Kohn T."/>
            <person name="Peeters S.H."/>
            <person name="Heuer A."/>
            <person name="Rast P."/>
            <person name="Oberbeckmann S."/>
            <person name="Bunk B."/>
            <person name="Jeske O."/>
            <person name="Meyerdierks A."/>
            <person name="Storesund J.E."/>
            <person name="Kallscheuer N."/>
            <person name="Luecker S."/>
            <person name="Lage O.M."/>
            <person name="Pohl T."/>
            <person name="Merkel B.J."/>
            <person name="Hornburger P."/>
            <person name="Mueller R.-W."/>
            <person name="Bruemmer F."/>
            <person name="Labrenz M."/>
            <person name="Spormann A.M."/>
            <person name="Op den Camp H."/>
            <person name="Overmann J."/>
            <person name="Amann R."/>
            <person name="Jetten M.S.M."/>
            <person name="Mascher T."/>
            <person name="Medema M.H."/>
            <person name="Devos D.P."/>
            <person name="Kaster A.-K."/>
            <person name="Ovreas L."/>
            <person name="Rohde M."/>
            <person name="Galperin M.Y."/>
            <person name="Jogler C."/>
        </authorList>
    </citation>
    <scope>NUCLEOTIDE SEQUENCE [LARGE SCALE GENOMIC DNA]</scope>
    <source>
        <strain evidence="3 4">V22</strain>
    </source>
</reference>
<dbReference type="RefSeq" id="WP_145264269.1">
    <property type="nucleotide sequence ID" value="NZ_CP036316.1"/>
</dbReference>
<dbReference type="EMBL" id="CP036316">
    <property type="protein sequence ID" value="QDT65777.1"/>
    <property type="molecule type" value="Genomic_DNA"/>
</dbReference>
<dbReference type="InterPro" id="IPR027558">
    <property type="entry name" value="Pre_pil_HX9DG_C"/>
</dbReference>
<gene>
    <name evidence="3" type="ORF">V22_30380</name>
</gene>
<evidence type="ECO:0000313" key="4">
    <source>
        <dbReference type="Proteomes" id="UP000319976"/>
    </source>
</evidence>
<keyword evidence="1" id="KW-0472">Membrane</keyword>
<dbReference type="NCBIfam" id="TIGR04294">
    <property type="entry name" value="pre_pil_HX9DG"/>
    <property type="match status" value="1"/>
</dbReference>
<dbReference type="PROSITE" id="PS00409">
    <property type="entry name" value="PROKAR_NTER_METHYL"/>
    <property type="match status" value="1"/>
</dbReference>
<proteinExistence type="predicted"/>
<dbReference type="Pfam" id="PF07596">
    <property type="entry name" value="SBP_bac_10"/>
    <property type="match status" value="1"/>
</dbReference>
<feature type="transmembrane region" description="Helical" evidence="1">
    <location>
        <begin position="12"/>
        <end position="36"/>
    </location>
</feature>
<dbReference type="PANTHER" id="PTHR30093">
    <property type="entry name" value="GENERAL SECRETION PATHWAY PROTEIN G"/>
    <property type="match status" value="1"/>
</dbReference>
<name>A0A517TBN2_9PLAN</name>
<sequence>MCPSTSAQERSGFTLVELLVVIAVIAILISLLLPAVQQAREAARRSMCLDHLKQIGLALHNYHDAYGVFPPGYISDYSPYENYSGTAFTGLSGPNANGALQWTWMAFAAPFLELGTAYDALDVGGLNAAHSACYAFHHAPDADKEEAFTAPVEVLRCPSDTGPQLNTSRGFLGPPGGHPVTGNGCASKYNGKHIITANYVGVNASKGSLHSAAAAYIETRQLRANGIFGPNTKIKIRDITDGTSNTLLVGERAWEYHAVHPSLGEMVAIPTAAATAWANTSVTISRPHGFSNGLGTIGWGLNSNNVFQNATTTNLKNPADYLGMFSSPHAGGVQFVLADGSARFLSENTHLQTLYNLAHRSDGSVISGF</sequence>
<evidence type="ECO:0000313" key="3">
    <source>
        <dbReference type="EMBL" id="QDT65777.1"/>
    </source>
</evidence>
<dbReference type="Pfam" id="PF07963">
    <property type="entry name" value="N_methyl"/>
    <property type="match status" value="1"/>
</dbReference>
<accession>A0A517TBN2</accession>
<keyword evidence="4" id="KW-1185">Reference proteome</keyword>
<dbReference type="KEGG" id="chya:V22_30380"/>
<keyword evidence="1" id="KW-1133">Transmembrane helix</keyword>
<organism evidence="3 4">
    <name type="scientific">Calycomorphotria hydatis</name>
    <dbReference type="NCBI Taxonomy" id="2528027"/>
    <lineage>
        <taxon>Bacteria</taxon>
        <taxon>Pseudomonadati</taxon>
        <taxon>Planctomycetota</taxon>
        <taxon>Planctomycetia</taxon>
        <taxon>Planctomycetales</taxon>
        <taxon>Planctomycetaceae</taxon>
        <taxon>Calycomorphotria</taxon>
    </lineage>
</organism>
<dbReference type="InterPro" id="IPR011453">
    <property type="entry name" value="DUF1559"/>
</dbReference>
<dbReference type="SUPFAM" id="SSF54523">
    <property type="entry name" value="Pili subunits"/>
    <property type="match status" value="1"/>
</dbReference>
<keyword evidence="1" id="KW-0812">Transmembrane</keyword>
<evidence type="ECO:0000256" key="1">
    <source>
        <dbReference type="SAM" id="Phobius"/>
    </source>
</evidence>
<dbReference type="Gene3D" id="3.30.700.10">
    <property type="entry name" value="Glycoprotein, Type 4 Pilin"/>
    <property type="match status" value="1"/>
</dbReference>
<protein>
    <recommendedName>
        <fullName evidence="2">DUF1559 domain-containing protein</fullName>
    </recommendedName>
</protein>
<dbReference type="PANTHER" id="PTHR30093:SF2">
    <property type="entry name" value="TYPE II SECRETION SYSTEM PROTEIN H"/>
    <property type="match status" value="1"/>
</dbReference>
<feature type="domain" description="DUF1559" evidence="2">
    <location>
        <begin position="37"/>
        <end position="350"/>
    </location>
</feature>
<dbReference type="Proteomes" id="UP000319976">
    <property type="component" value="Chromosome"/>
</dbReference>